<keyword evidence="4" id="KW-1185">Reference proteome</keyword>
<feature type="domain" description="Letm1 RBD" evidence="2">
    <location>
        <begin position="344"/>
        <end position="395"/>
    </location>
</feature>
<organism evidence="3 4">
    <name type="scientific">Flavobacterium okayamense</name>
    <dbReference type="NCBI Taxonomy" id="2830782"/>
    <lineage>
        <taxon>Bacteria</taxon>
        <taxon>Pseudomonadati</taxon>
        <taxon>Bacteroidota</taxon>
        <taxon>Flavobacteriia</taxon>
        <taxon>Flavobacteriales</taxon>
        <taxon>Flavobacteriaceae</taxon>
        <taxon>Flavobacterium</taxon>
    </lineage>
</organism>
<evidence type="ECO:0000259" key="2">
    <source>
        <dbReference type="Pfam" id="PF07766"/>
    </source>
</evidence>
<evidence type="ECO:0000313" key="3">
    <source>
        <dbReference type="EMBL" id="BCY29301.1"/>
    </source>
</evidence>
<keyword evidence="1" id="KW-1133">Transmembrane helix</keyword>
<evidence type="ECO:0000256" key="1">
    <source>
        <dbReference type="SAM" id="Phobius"/>
    </source>
</evidence>
<sequence length="398" mass="46588">MINPSINGWIEKFFQECDSNFQNYENDYHLFYEKIRESGFIYGYTISVPLNFNLPLEGNSQDEITKIALLNSLFSVFVIVKKSTDCEEFIQQINSFYKVVQHENYNFLNKLLPSGNNSSKLEAIINNRVQTNANFVSRNFSHIITNALLFIDVLAFHYFLIKGSITSKYIKEIEQCCINLIMLAFKVKINKSKYDELLIKLFENSLRYTKINALQETSLVDLNLKKYIFEIEKLYLLDITEMALWSDEKLDISETFFLQRVAKELDLAQYDISRSCENIDDFIQNYKDEIPYFNYSNPVKHFYDQTNKTVTKLINRNKKRLIKEITESKELMVLLAQSTNRELDEDEKKKVKKQLLDICKTIPSLTIFLLPGGGILLPILIKYIPQLLPSAFNENLED</sequence>
<dbReference type="InterPro" id="IPR033122">
    <property type="entry name" value="LETM1-like_RBD"/>
</dbReference>
<dbReference type="Proteomes" id="UP000825258">
    <property type="component" value="Chromosome"/>
</dbReference>
<accession>A0ABN6HYE6</accession>
<dbReference type="NCBIfam" id="NF040639">
    <property type="entry name" value="LETM1_rel_film"/>
    <property type="match status" value="1"/>
</dbReference>
<keyword evidence="1" id="KW-0812">Transmembrane</keyword>
<feature type="transmembrane region" description="Helical" evidence="1">
    <location>
        <begin position="140"/>
        <end position="161"/>
    </location>
</feature>
<protein>
    <recommendedName>
        <fullName evidence="2">Letm1 RBD domain-containing protein</fullName>
    </recommendedName>
</protein>
<name>A0ABN6HYE6_9FLAO</name>
<keyword evidence="1" id="KW-0472">Membrane</keyword>
<reference evidence="3 4" key="1">
    <citation type="submission" date="2021-06" db="EMBL/GenBank/DDBJ databases">
        <title>Whole genome sequences of Flavobacterium sp. KK2020170 and assembly.</title>
        <authorList>
            <person name="Kitahara K."/>
            <person name="Miyoshi S."/>
            <person name="Uesaka K."/>
        </authorList>
    </citation>
    <scope>NUCLEOTIDE SEQUENCE [LARGE SCALE GENOMIC DNA]</scope>
    <source>
        <strain evidence="3 4">KK2020170</strain>
    </source>
</reference>
<feature type="transmembrane region" description="Helical" evidence="1">
    <location>
        <begin position="358"/>
        <end position="381"/>
    </location>
</feature>
<proteinExistence type="predicted"/>
<dbReference type="Pfam" id="PF07766">
    <property type="entry name" value="LETM1_RBD"/>
    <property type="match status" value="1"/>
</dbReference>
<evidence type="ECO:0000313" key="4">
    <source>
        <dbReference type="Proteomes" id="UP000825258"/>
    </source>
</evidence>
<dbReference type="RefSeq" id="WP_221258389.1">
    <property type="nucleotide sequence ID" value="NZ_AP024749.1"/>
</dbReference>
<gene>
    <name evidence="3" type="ORF">KK2020170_21690</name>
</gene>
<dbReference type="EMBL" id="AP024749">
    <property type="protein sequence ID" value="BCY29301.1"/>
    <property type="molecule type" value="Genomic_DNA"/>
</dbReference>